<name>A0A1H4NXY8_9BACT</name>
<evidence type="ECO:0000259" key="1">
    <source>
        <dbReference type="PROSITE" id="PS50075"/>
    </source>
</evidence>
<reference evidence="2 3" key="1">
    <citation type="submission" date="2016-10" db="EMBL/GenBank/DDBJ databases">
        <authorList>
            <person name="de Groot N.N."/>
        </authorList>
    </citation>
    <scope>NUCLEOTIDE SEQUENCE [LARGE SCALE GENOMIC DNA]</scope>
    <source>
        <strain evidence="2 3">AB35.6</strain>
    </source>
</reference>
<organism evidence="2 3">
    <name type="scientific">Terriglobus roseus</name>
    <dbReference type="NCBI Taxonomy" id="392734"/>
    <lineage>
        <taxon>Bacteria</taxon>
        <taxon>Pseudomonadati</taxon>
        <taxon>Acidobacteriota</taxon>
        <taxon>Terriglobia</taxon>
        <taxon>Terriglobales</taxon>
        <taxon>Acidobacteriaceae</taxon>
        <taxon>Terriglobus</taxon>
    </lineage>
</organism>
<evidence type="ECO:0000313" key="2">
    <source>
        <dbReference type="EMBL" id="SEB99875.1"/>
    </source>
</evidence>
<dbReference type="InterPro" id="IPR036736">
    <property type="entry name" value="ACP-like_sf"/>
</dbReference>
<accession>A0A1H4NXY8</accession>
<gene>
    <name evidence="2" type="ORF">SAMN05443244_2390</name>
</gene>
<dbReference type="PROSITE" id="PS50075">
    <property type="entry name" value="CARRIER"/>
    <property type="match status" value="1"/>
</dbReference>
<sequence length="90" mass="9823">MTELEVECIRRIAEEKLIPAESITLDTSLESLAIDSLDRVTLAFDLEEKYGVEIPEAKLHQIMTVRDVVVAVQQALTKKQQAIAGGTGAA</sequence>
<dbReference type="EMBL" id="FNSD01000001">
    <property type="protein sequence ID" value="SEB99875.1"/>
    <property type="molecule type" value="Genomic_DNA"/>
</dbReference>
<dbReference type="Pfam" id="PF00550">
    <property type="entry name" value="PP-binding"/>
    <property type="match status" value="1"/>
</dbReference>
<dbReference type="InterPro" id="IPR009081">
    <property type="entry name" value="PP-bd_ACP"/>
</dbReference>
<dbReference type="AlphaFoldDB" id="A0A1H4NXY8"/>
<dbReference type="Gene3D" id="1.10.1200.10">
    <property type="entry name" value="ACP-like"/>
    <property type="match status" value="1"/>
</dbReference>
<dbReference type="OrthoDB" id="121857at2"/>
<dbReference type="SUPFAM" id="SSF47336">
    <property type="entry name" value="ACP-like"/>
    <property type="match status" value="1"/>
</dbReference>
<evidence type="ECO:0000313" key="3">
    <source>
        <dbReference type="Proteomes" id="UP000182409"/>
    </source>
</evidence>
<feature type="domain" description="Carrier" evidence="1">
    <location>
        <begin position="1"/>
        <end position="76"/>
    </location>
</feature>
<dbReference type="RefSeq" id="WP_074654258.1">
    <property type="nucleotide sequence ID" value="NZ_FNSD01000001.1"/>
</dbReference>
<dbReference type="Proteomes" id="UP000182409">
    <property type="component" value="Unassembled WGS sequence"/>
</dbReference>
<proteinExistence type="predicted"/>
<protein>
    <submittedName>
        <fullName evidence="2">Acyl carrier protein</fullName>
    </submittedName>
</protein>